<accession>A0A847SCZ0</accession>
<dbReference type="EMBL" id="JABAHZ010000001">
    <property type="protein sequence ID" value="NLR78034.1"/>
    <property type="molecule type" value="Genomic_DNA"/>
</dbReference>
<name>A0A847SCZ0_9BACT</name>
<dbReference type="AlphaFoldDB" id="A0A847SCZ0"/>
<organism evidence="1 2">
    <name type="scientific">Chitinophaga eiseniae</name>
    <dbReference type="NCBI Taxonomy" id="634771"/>
    <lineage>
        <taxon>Bacteria</taxon>
        <taxon>Pseudomonadati</taxon>
        <taxon>Bacteroidota</taxon>
        <taxon>Chitinophagia</taxon>
        <taxon>Chitinophagales</taxon>
        <taxon>Chitinophagaceae</taxon>
        <taxon>Chitinophaga</taxon>
    </lineage>
</organism>
<reference evidence="1 2" key="1">
    <citation type="submission" date="2020-04" db="EMBL/GenBank/DDBJ databases">
        <authorList>
            <person name="Yin C."/>
        </authorList>
    </citation>
    <scope>NUCLEOTIDE SEQUENCE [LARGE SCALE GENOMIC DNA]</scope>
    <source>
        <strain evidence="1 2">Ak56</strain>
    </source>
</reference>
<comment type="caution">
    <text evidence="1">The sequence shown here is derived from an EMBL/GenBank/DDBJ whole genome shotgun (WGS) entry which is preliminary data.</text>
</comment>
<protein>
    <submittedName>
        <fullName evidence="1">Uncharacterized protein</fullName>
    </submittedName>
</protein>
<evidence type="ECO:0000313" key="2">
    <source>
        <dbReference type="Proteomes" id="UP000552864"/>
    </source>
</evidence>
<dbReference type="Proteomes" id="UP000552864">
    <property type="component" value="Unassembled WGS sequence"/>
</dbReference>
<sequence length="229" mass="26169">MAELPVINVCGDLMAIDVKDNCIYSFMNPENRLSFSQMQYMPGACTYRFMYDQASLSFISKNDKIWPFSKTSGLIEIPPKVVLDPYTALRLPKGMLKEEEFNYPVVNAECFYSRIIPKVYISDTEEYFLDTVNGLLIGEGMNRPIEFKNAPPQVEVNLSRNIPSGNILWTRVALSFEDISRIDPHGTAILTAGYERYYEAISKKGTLLESKVRYRNGEKGDEQSRSLKR</sequence>
<keyword evidence="2" id="KW-1185">Reference proteome</keyword>
<proteinExistence type="predicted"/>
<dbReference type="RefSeq" id="WP_168737388.1">
    <property type="nucleotide sequence ID" value="NZ_JABAHZ010000001.1"/>
</dbReference>
<gene>
    <name evidence="1" type="ORF">HGH91_05325</name>
</gene>
<evidence type="ECO:0000313" key="1">
    <source>
        <dbReference type="EMBL" id="NLR78034.1"/>
    </source>
</evidence>